<dbReference type="Gene3D" id="3.40.390.10">
    <property type="entry name" value="Collagenase (Catalytic Domain)"/>
    <property type="match status" value="1"/>
</dbReference>
<organism evidence="7 8">
    <name type="scientific">Candidatus Nomurabacteria bacterium CG1_02_47_685</name>
    <dbReference type="NCBI Taxonomy" id="1805282"/>
    <lineage>
        <taxon>Bacteria</taxon>
        <taxon>Candidatus Nomuraibacteriota</taxon>
    </lineage>
</organism>
<dbReference type="EMBL" id="MNVO01000027">
    <property type="protein sequence ID" value="OIO32762.1"/>
    <property type="molecule type" value="Genomic_DNA"/>
</dbReference>
<evidence type="ECO:0000313" key="8">
    <source>
        <dbReference type="Proteomes" id="UP000183206"/>
    </source>
</evidence>
<dbReference type="AlphaFoldDB" id="A0A1J4V6I8"/>
<evidence type="ECO:0000256" key="3">
    <source>
        <dbReference type="ARBA" id="ARBA00022801"/>
    </source>
</evidence>
<sequence length="318" mass="35785">MNTSRAKALGAIIGIPVLVIAFTVAWAKNPPDLAHLFSAPTVCEKPLTYAIGSIDGRFGVGVVTLQEAVTAAEKLWENGTGFDLLSRDDNASLKINLVFDERQIKTIEEARFKAKLDQEHTLYQGLVAQYDTLVAVQEKRLDEYNASGALYDKRLTNYNTQVTHWNSAGGAPEKVYNEFAKERSDLERLQQELENERQELNQQNANINALTDKINMYASTFNKSVDSYNTTFTEEQFEQGQYTGTMINVFQFDDLSDLEIVLAHEFGHAFGIDHLSNPTAIMYYLMEKQDTERPELTAEDVAALRGVCRMENSTSRND</sequence>
<feature type="coiled-coil region" evidence="5">
    <location>
        <begin position="176"/>
        <end position="213"/>
    </location>
</feature>
<dbReference type="GO" id="GO:0006508">
    <property type="term" value="P:proteolysis"/>
    <property type="evidence" value="ECO:0007669"/>
    <property type="project" value="UniProtKB-KW"/>
</dbReference>
<keyword evidence="3" id="KW-0378">Hydrolase</keyword>
<evidence type="ECO:0000313" key="7">
    <source>
        <dbReference type="EMBL" id="OIO32762.1"/>
    </source>
</evidence>
<dbReference type="STRING" id="1805282.AUJ44_01690"/>
<keyword evidence="2" id="KW-0479">Metal-binding</keyword>
<proteinExistence type="predicted"/>
<keyword evidence="4" id="KW-0862">Zinc</keyword>
<dbReference type="GO" id="GO:0004222">
    <property type="term" value="F:metalloendopeptidase activity"/>
    <property type="evidence" value="ECO:0007669"/>
    <property type="project" value="InterPro"/>
</dbReference>
<dbReference type="InterPro" id="IPR024079">
    <property type="entry name" value="MetalloPept_cat_dom_sf"/>
</dbReference>
<gene>
    <name evidence="7" type="ORF">AUJ44_01690</name>
</gene>
<evidence type="ECO:0000256" key="4">
    <source>
        <dbReference type="ARBA" id="ARBA00022833"/>
    </source>
</evidence>
<dbReference type="SUPFAM" id="SSF55486">
    <property type="entry name" value="Metalloproteases ('zincins'), catalytic domain"/>
    <property type="match status" value="1"/>
</dbReference>
<name>A0A1J4V6I8_9BACT</name>
<dbReference type="InterPro" id="IPR001818">
    <property type="entry name" value="Pept_M10_metallopeptidase"/>
</dbReference>
<reference evidence="7 8" key="1">
    <citation type="journal article" date="2016" name="Environ. Microbiol.">
        <title>Genomic resolution of a cold subsurface aquifer community provides metabolic insights for novel microbes adapted to high CO concentrations.</title>
        <authorList>
            <person name="Probst A.J."/>
            <person name="Castelle C.J."/>
            <person name="Singh A."/>
            <person name="Brown C.T."/>
            <person name="Anantharaman K."/>
            <person name="Sharon I."/>
            <person name="Hug L.A."/>
            <person name="Burstein D."/>
            <person name="Emerson J.B."/>
            <person name="Thomas B.C."/>
            <person name="Banfield J.F."/>
        </authorList>
    </citation>
    <scope>NUCLEOTIDE SEQUENCE [LARGE SCALE GENOMIC DNA]</scope>
    <source>
        <strain evidence="7">CG1_02_47_685</strain>
    </source>
</reference>
<dbReference type="GO" id="GO:0031012">
    <property type="term" value="C:extracellular matrix"/>
    <property type="evidence" value="ECO:0007669"/>
    <property type="project" value="InterPro"/>
</dbReference>
<dbReference type="InterPro" id="IPR021190">
    <property type="entry name" value="Pept_M10A"/>
</dbReference>
<evidence type="ECO:0000256" key="5">
    <source>
        <dbReference type="SAM" id="Coils"/>
    </source>
</evidence>
<protein>
    <recommendedName>
        <fullName evidence="6">Peptidase M10 metallopeptidase domain-containing protein</fullName>
    </recommendedName>
</protein>
<comment type="caution">
    <text evidence="7">The sequence shown here is derived from an EMBL/GenBank/DDBJ whole genome shotgun (WGS) entry which is preliminary data.</text>
</comment>
<accession>A0A1J4V6I8</accession>
<evidence type="ECO:0000259" key="6">
    <source>
        <dbReference type="Pfam" id="PF00413"/>
    </source>
</evidence>
<dbReference type="GO" id="GO:0008270">
    <property type="term" value="F:zinc ion binding"/>
    <property type="evidence" value="ECO:0007669"/>
    <property type="project" value="InterPro"/>
</dbReference>
<feature type="domain" description="Peptidase M10 metallopeptidase" evidence="6">
    <location>
        <begin position="235"/>
        <end position="304"/>
    </location>
</feature>
<keyword evidence="1" id="KW-0645">Protease</keyword>
<evidence type="ECO:0000256" key="1">
    <source>
        <dbReference type="ARBA" id="ARBA00022670"/>
    </source>
</evidence>
<dbReference type="PRINTS" id="PR00138">
    <property type="entry name" value="MATRIXIN"/>
</dbReference>
<dbReference type="Proteomes" id="UP000183206">
    <property type="component" value="Unassembled WGS sequence"/>
</dbReference>
<evidence type="ECO:0000256" key="2">
    <source>
        <dbReference type="ARBA" id="ARBA00022723"/>
    </source>
</evidence>
<keyword evidence="5" id="KW-0175">Coiled coil</keyword>
<dbReference type="Pfam" id="PF00413">
    <property type="entry name" value="Peptidase_M10"/>
    <property type="match status" value="1"/>
</dbReference>